<dbReference type="AlphaFoldDB" id="A0A2L0IF64"/>
<protein>
    <submittedName>
        <fullName evidence="1">Uncharacterized protein</fullName>
    </submittedName>
</protein>
<accession>A0A2L0IF64</accession>
<sequence length="185" mass="21394">MEQEKRNDRFVIFPYPRESYSDGSVNYGGIDLIHETQRIDEIEEAKRSPNLRRLLEEVNLQDGLFMTLGCDYRVLETGVAGYVDFAFRPGLPASLTEDTPNLDDYFWAYLAKQEIDNHIRDGAMVAYARSSLKWSWSPLEIAGTHSKKITLAFCCQRAEDGEWCLDHLRHFLVTEFPSLPMRHAE</sequence>
<organism evidence="1 2">
    <name type="scientific">Mixta gaviniae</name>
    <dbReference type="NCBI Taxonomy" id="665914"/>
    <lineage>
        <taxon>Bacteria</taxon>
        <taxon>Pseudomonadati</taxon>
        <taxon>Pseudomonadota</taxon>
        <taxon>Gammaproteobacteria</taxon>
        <taxon>Enterobacterales</taxon>
        <taxon>Erwiniaceae</taxon>
        <taxon>Mixta</taxon>
    </lineage>
</organism>
<keyword evidence="2" id="KW-1185">Reference proteome</keyword>
<reference evidence="1 2" key="1">
    <citation type="submission" date="2018-01" db="EMBL/GenBank/DDBJ databases">
        <title>Complete and assembled Genome of Pantoea gaviniae DSM22758T.</title>
        <authorList>
            <person name="Stevens M.J.A."/>
            <person name="Zurfluh K."/>
            <person name="Stephan R."/>
        </authorList>
    </citation>
    <scope>NUCLEOTIDE SEQUENCE [LARGE SCALE GENOMIC DNA]</scope>
    <source>
        <strain evidence="1 2">DSM 22758</strain>
    </source>
</reference>
<evidence type="ECO:0000313" key="1">
    <source>
        <dbReference type="EMBL" id="AUX93213.1"/>
    </source>
</evidence>
<dbReference type="EMBL" id="CP026377">
    <property type="protein sequence ID" value="AUX93213.1"/>
    <property type="molecule type" value="Genomic_DNA"/>
</dbReference>
<proteinExistence type="predicted"/>
<gene>
    <name evidence="1" type="ORF">C2E15_09075</name>
</gene>
<dbReference type="KEGG" id="pgz:C2E15_09075"/>
<name>A0A2L0IF64_9GAMM</name>
<evidence type="ECO:0000313" key="2">
    <source>
        <dbReference type="Proteomes" id="UP000238365"/>
    </source>
</evidence>
<dbReference type="Proteomes" id="UP000238365">
    <property type="component" value="Chromosome"/>
</dbReference>
<dbReference type="RefSeq" id="WP_104957077.1">
    <property type="nucleotide sequence ID" value="NZ_CP026377.1"/>
</dbReference>